<evidence type="ECO:0000256" key="4">
    <source>
        <dbReference type="ARBA" id="ARBA00022475"/>
    </source>
</evidence>
<feature type="transmembrane region" description="Helical" evidence="8">
    <location>
        <begin position="304"/>
        <end position="325"/>
    </location>
</feature>
<dbReference type="PANTHER" id="PTHR36838">
    <property type="entry name" value="AUXIN EFFLUX CARRIER FAMILY PROTEIN"/>
    <property type="match status" value="1"/>
</dbReference>
<feature type="transmembrane region" description="Helical" evidence="8">
    <location>
        <begin position="249"/>
        <end position="267"/>
    </location>
</feature>
<dbReference type="Pfam" id="PF03547">
    <property type="entry name" value="Mem_trans"/>
    <property type="match status" value="1"/>
</dbReference>
<evidence type="ECO:0000256" key="5">
    <source>
        <dbReference type="ARBA" id="ARBA00022692"/>
    </source>
</evidence>
<feature type="transmembrane region" description="Helical" evidence="8">
    <location>
        <begin position="33"/>
        <end position="52"/>
    </location>
</feature>
<feature type="transmembrane region" description="Helical" evidence="8">
    <location>
        <begin position="92"/>
        <end position="110"/>
    </location>
</feature>
<comment type="subcellular location">
    <subcellularLocation>
        <location evidence="1">Cell membrane</location>
        <topology evidence="1">Multi-pass membrane protein</topology>
    </subcellularLocation>
</comment>
<dbReference type="GO" id="GO:0005886">
    <property type="term" value="C:plasma membrane"/>
    <property type="evidence" value="ECO:0007669"/>
    <property type="project" value="UniProtKB-SubCell"/>
</dbReference>
<dbReference type="Proteomes" id="UP000033567">
    <property type="component" value="Unassembled WGS sequence"/>
</dbReference>
<dbReference type="Gene3D" id="1.20.1530.20">
    <property type="match status" value="1"/>
</dbReference>
<evidence type="ECO:0000256" key="1">
    <source>
        <dbReference type="ARBA" id="ARBA00004651"/>
    </source>
</evidence>
<dbReference type="PANTHER" id="PTHR36838:SF3">
    <property type="entry name" value="TRANSPORTER AUXIN EFFLUX CARRIER EC FAMILY"/>
    <property type="match status" value="1"/>
</dbReference>
<dbReference type="InterPro" id="IPR038770">
    <property type="entry name" value="Na+/solute_symporter_sf"/>
</dbReference>
<keyword evidence="7 8" id="KW-0472">Membrane</keyword>
<feature type="transmembrane region" description="Helical" evidence="8">
    <location>
        <begin position="6"/>
        <end position="21"/>
    </location>
</feature>
<proteinExistence type="inferred from homology"/>
<comment type="similarity">
    <text evidence="2">Belongs to the auxin efflux carrier (TC 2.A.69) family.</text>
</comment>
<dbReference type="EMBL" id="JWMF01000003">
    <property type="protein sequence ID" value="KJY52265.1"/>
    <property type="molecule type" value="Genomic_DNA"/>
</dbReference>
<keyword evidence="10" id="KW-1185">Reference proteome</keyword>
<keyword evidence="4" id="KW-1003">Cell membrane</keyword>
<protein>
    <submittedName>
        <fullName evidence="9">Putative permease</fullName>
    </submittedName>
</protein>
<keyword evidence="6 8" id="KW-1133">Transmembrane helix</keyword>
<evidence type="ECO:0000256" key="3">
    <source>
        <dbReference type="ARBA" id="ARBA00022448"/>
    </source>
</evidence>
<dbReference type="RefSeq" id="WP_045935075.1">
    <property type="nucleotide sequence ID" value="NZ_KQ033885.1"/>
</dbReference>
<dbReference type="AlphaFoldDB" id="A0A0F4L0Q1"/>
<evidence type="ECO:0000313" key="10">
    <source>
        <dbReference type="Proteomes" id="UP000033567"/>
    </source>
</evidence>
<gene>
    <name evidence="9" type="ORF">JF70_03560</name>
</gene>
<feature type="transmembrane region" description="Helical" evidence="8">
    <location>
        <begin position="58"/>
        <end position="80"/>
    </location>
</feature>
<evidence type="ECO:0000256" key="8">
    <source>
        <dbReference type="SAM" id="Phobius"/>
    </source>
</evidence>
<dbReference type="GO" id="GO:0055085">
    <property type="term" value="P:transmembrane transport"/>
    <property type="evidence" value="ECO:0007669"/>
    <property type="project" value="InterPro"/>
</dbReference>
<feature type="transmembrane region" description="Helical" evidence="8">
    <location>
        <begin position="273"/>
        <end position="292"/>
    </location>
</feature>
<name>A0A0F4L0Q1_9BIFI</name>
<accession>A0A0F4L0Q1</accession>
<evidence type="ECO:0000256" key="6">
    <source>
        <dbReference type="ARBA" id="ARBA00022989"/>
    </source>
</evidence>
<dbReference type="PATRIC" id="fig|1684.5.peg.373"/>
<keyword evidence="3" id="KW-0813">Transport</keyword>
<evidence type="ECO:0000313" key="9">
    <source>
        <dbReference type="EMBL" id="KJY52265.1"/>
    </source>
</evidence>
<sequence length="328" mass="35137">MGVLLEPATLLGIILVGYLFKRFGLFRPLDYRVLQTVVFDLVLPGAIIYSFATNPHDPSLLLVSAFAFVASLIPPLAIFLTSRHRPTAQRAFLMLNGSGFNIGCFCFPMLQSLLGTAALVPAAMFDIGNSVMVSAGTNVMTQGLLHIRPGQSLDPDAGEPVKLDDPDARKLHRKAAAISIAKGFLSSPSFDTYLVMVCFTLAGISLPDWSAQITRPFSAANAFCSMLMVGMLMDLPGGRDDVKSVLQILAWRLPFGVLFAVAAWYLLPFDPLIRQAVALCCLAPTAVFATMFTDKVLGNARLAGFTLALTAVIGAVLMVVAHLLMGAL</sequence>
<evidence type="ECO:0000256" key="7">
    <source>
        <dbReference type="ARBA" id="ARBA00023136"/>
    </source>
</evidence>
<comment type="caution">
    <text evidence="9">The sequence shown here is derived from an EMBL/GenBank/DDBJ whole genome shotgun (WGS) entry which is preliminary data.</text>
</comment>
<organism evidence="9 10">
    <name type="scientific">Bifidobacterium mellis</name>
    <dbReference type="NCBI Taxonomy" id="1293823"/>
    <lineage>
        <taxon>Bacteria</taxon>
        <taxon>Bacillati</taxon>
        <taxon>Actinomycetota</taxon>
        <taxon>Actinomycetes</taxon>
        <taxon>Bifidobacteriales</taxon>
        <taxon>Bifidobacteriaceae</taxon>
        <taxon>Bifidobacterium</taxon>
    </lineage>
</organism>
<evidence type="ECO:0000256" key="2">
    <source>
        <dbReference type="ARBA" id="ARBA00010145"/>
    </source>
</evidence>
<keyword evidence="5 8" id="KW-0812">Transmembrane</keyword>
<dbReference type="InterPro" id="IPR004776">
    <property type="entry name" value="Mem_transp_PIN-like"/>
</dbReference>
<feature type="transmembrane region" description="Helical" evidence="8">
    <location>
        <begin position="192"/>
        <end position="211"/>
    </location>
</feature>
<feature type="transmembrane region" description="Helical" evidence="8">
    <location>
        <begin position="217"/>
        <end position="237"/>
    </location>
</feature>
<reference evidence="9 10" key="1">
    <citation type="submission" date="2014-12" db="EMBL/GenBank/DDBJ databases">
        <title>Comparative genomics of the lactic acid bacteria isolated from the honey bee gut.</title>
        <authorList>
            <person name="Ellegaard K.M."/>
            <person name="Tamarit D."/>
            <person name="Javelind E."/>
            <person name="Olofsson T."/>
            <person name="Andersson S.G."/>
            <person name="Vasquez A."/>
        </authorList>
    </citation>
    <scope>NUCLEOTIDE SEQUENCE [LARGE SCALE GENOMIC DNA]</scope>
    <source>
        <strain evidence="9 10">Bin7</strain>
    </source>
</reference>